<dbReference type="SUPFAM" id="SSF111321">
    <property type="entry name" value="AF1104-like"/>
    <property type="match status" value="1"/>
</dbReference>
<dbReference type="InterPro" id="IPR002791">
    <property type="entry name" value="ARMT1-like_metal-bd"/>
</dbReference>
<organism evidence="2 3">
    <name type="scientific">Thermocladium modestius</name>
    <dbReference type="NCBI Taxonomy" id="62609"/>
    <lineage>
        <taxon>Archaea</taxon>
        <taxon>Thermoproteota</taxon>
        <taxon>Thermoprotei</taxon>
        <taxon>Thermoproteales</taxon>
        <taxon>Thermoproteaceae</taxon>
        <taxon>Thermocladium</taxon>
    </lineage>
</organism>
<dbReference type="RefSeq" id="WP_188595481.1">
    <property type="nucleotide sequence ID" value="NZ_BMNL01000001.1"/>
</dbReference>
<evidence type="ECO:0000259" key="1">
    <source>
        <dbReference type="Pfam" id="PF01937"/>
    </source>
</evidence>
<proteinExistence type="predicted"/>
<gene>
    <name evidence="2" type="ORF">GCM10007981_00490</name>
</gene>
<keyword evidence="3" id="KW-1185">Reference proteome</keyword>
<reference evidence="2" key="2">
    <citation type="submission" date="2020-09" db="EMBL/GenBank/DDBJ databases">
        <authorList>
            <person name="Sun Q."/>
            <person name="Ohkuma M."/>
        </authorList>
    </citation>
    <scope>NUCLEOTIDE SEQUENCE</scope>
    <source>
        <strain evidence="2">JCM 10088</strain>
    </source>
</reference>
<sequence length="278" mass="30407">MWYLDRHECALCALSSRLMELRKFGDNEPAHITAIIRAVQENYGMGRSRLFAATFEEETKLLGSGDPYSKLKAEVEEAMERAIAEANPSLPQLIKMAAAANSVDAPMKDYAFDVRGMIERLGEEPLLLGVEPRDLEAVPRARSIAYVTDNAGEFAVDAALIRALSKSSRVTVISRSLPYETDVVASYVRGKVPGVEVLETGGRLPAFLSDGVREALVGSELVISKGVGNLEAYMESGMKLGNALFLLRVKCKPFVRLLGVPMGRPIIISSRKINELSF</sequence>
<dbReference type="OrthoDB" id="359165at2157"/>
<evidence type="ECO:0000313" key="2">
    <source>
        <dbReference type="EMBL" id="GGP18916.1"/>
    </source>
</evidence>
<dbReference type="AlphaFoldDB" id="A0A830GT63"/>
<dbReference type="InterPro" id="IPR036075">
    <property type="entry name" value="ARMT-1-like_metal-bd_sf"/>
</dbReference>
<dbReference type="Pfam" id="PF01937">
    <property type="entry name" value="ARMT1-like_dom"/>
    <property type="match status" value="1"/>
</dbReference>
<dbReference type="PIRSF" id="PIRSF006593">
    <property type="entry name" value="UCP006593"/>
    <property type="match status" value="1"/>
</dbReference>
<feature type="domain" description="Damage-control phosphatase ARMT1-like metal-binding" evidence="1">
    <location>
        <begin position="8"/>
        <end position="263"/>
    </location>
</feature>
<dbReference type="Proteomes" id="UP000610960">
    <property type="component" value="Unassembled WGS sequence"/>
</dbReference>
<reference evidence="2" key="1">
    <citation type="journal article" date="2014" name="Int. J. Syst. Evol. Microbiol.">
        <title>Complete genome sequence of Corynebacterium casei LMG S-19264T (=DSM 44701T), isolated from a smear-ripened cheese.</title>
        <authorList>
            <consortium name="US DOE Joint Genome Institute (JGI-PGF)"/>
            <person name="Walter F."/>
            <person name="Albersmeier A."/>
            <person name="Kalinowski J."/>
            <person name="Ruckert C."/>
        </authorList>
    </citation>
    <scope>NUCLEOTIDE SEQUENCE</scope>
    <source>
        <strain evidence="2">JCM 10088</strain>
    </source>
</reference>
<protein>
    <recommendedName>
        <fullName evidence="1">Damage-control phosphatase ARMT1-like metal-binding domain-containing protein</fullName>
    </recommendedName>
</protein>
<dbReference type="InterPro" id="IPR014444">
    <property type="entry name" value="PH1575-like"/>
</dbReference>
<comment type="caution">
    <text evidence="2">The sequence shown here is derived from an EMBL/GenBank/DDBJ whole genome shotgun (WGS) entry which is preliminary data.</text>
</comment>
<evidence type="ECO:0000313" key="3">
    <source>
        <dbReference type="Proteomes" id="UP000610960"/>
    </source>
</evidence>
<accession>A0A830GT63</accession>
<name>A0A830GT63_9CREN</name>
<dbReference type="EMBL" id="BMNL01000001">
    <property type="protein sequence ID" value="GGP18916.1"/>
    <property type="molecule type" value="Genomic_DNA"/>
</dbReference>
<dbReference type="Gene3D" id="3.40.50.10880">
    <property type="entry name" value="Uncharacterised protein PF01937, DUF89, domain 3"/>
    <property type="match status" value="1"/>
</dbReference>